<feature type="compositionally biased region" description="Gly residues" evidence="3">
    <location>
        <begin position="1"/>
        <end position="22"/>
    </location>
</feature>
<evidence type="ECO:0000256" key="3">
    <source>
        <dbReference type="SAM" id="MobiDB-lite"/>
    </source>
</evidence>
<feature type="region of interest" description="Disordered" evidence="3">
    <location>
        <begin position="1"/>
        <end position="47"/>
    </location>
</feature>
<accession>A0A6G1EIV6</accession>
<evidence type="ECO:0000256" key="2">
    <source>
        <dbReference type="ARBA" id="ARBA00023008"/>
    </source>
</evidence>
<dbReference type="Pfam" id="PF02298">
    <property type="entry name" value="Cu_bind_like"/>
    <property type="match status" value="1"/>
</dbReference>
<evidence type="ECO:0000259" key="5">
    <source>
        <dbReference type="PROSITE" id="PS51485"/>
    </source>
</evidence>
<dbReference type="InterPro" id="IPR028871">
    <property type="entry name" value="BlueCu_1_BS"/>
</dbReference>
<dbReference type="Gene3D" id="2.60.40.420">
    <property type="entry name" value="Cupredoxins - blue copper proteins"/>
    <property type="match status" value="1"/>
</dbReference>
<keyword evidence="2" id="KW-0186">Copper</keyword>
<dbReference type="InterPro" id="IPR008972">
    <property type="entry name" value="Cupredoxin"/>
</dbReference>
<keyword evidence="7" id="KW-1185">Reference proteome</keyword>
<comment type="caution">
    <text evidence="6">The sequence shown here is derived from an EMBL/GenBank/DDBJ whole genome shotgun (WGS) entry which is preliminary data.</text>
</comment>
<dbReference type="GO" id="GO:0009055">
    <property type="term" value="F:electron transfer activity"/>
    <property type="evidence" value="ECO:0007669"/>
    <property type="project" value="InterPro"/>
</dbReference>
<dbReference type="SUPFAM" id="SSF49503">
    <property type="entry name" value="Cupredoxins"/>
    <property type="match status" value="1"/>
</dbReference>
<evidence type="ECO:0000313" key="7">
    <source>
        <dbReference type="Proteomes" id="UP000479710"/>
    </source>
</evidence>
<dbReference type="Proteomes" id="UP000479710">
    <property type="component" value="Unassembled WGS sequence"/>
</dbReference>
<evidence type="ECO:0000256" key="1">
    <source>
        <dbReference type="ARBA" id="ARBA00022723"/>
    </source>
</evidence>
<feature type="transmembrane region" description="Helical" evidence="4">
    <location>
        <begin position="172"/>
        <end position="191"/>
    </location>
</feature>
<reference evidence="6 7" key="1">
    <citation type="submission" date="2019-11" db="EMBL/GenBank/DDBJ databases">
        <title>Whole genome sequence of Oryza granulata.</title>
        <authorList>
            <person name="Li W."/>
        </authorList>
    </citation>
    <scope>NUCLEOTIDE SEQUENCE [LARGE SCALE GENOMIC DNA]</scope>
    <source>
        <strain evidence="7">cv. Menghai</strain>
        <tissue evidence="6">Leaf</tissue>
    </source>
</reference>
<name>A0A6G1EIV6_9ORYZ</name>
<evidence type="ECO:0000256" key="4">
    <source>
        <dbReference type="SAM" id="Phobius"/>
    </source>
</evidence>
<dbReference type="InterPro" id="IPR039391">
    <property type="entry name" value="Phytocyanin-like"/>
</dbReference>
<dbReference type="PROSITE" id="PS51485">
    <property type="entry name" value="PHYTOCYANIN"/>
    <property type="match status" value="1"/>
</dbReference>
<keyword evidence="1" id="KW-0479">Metal-binding</keyword>
<dbReference type="OrthoDB" id="1933492at2759"/>
<gene>
    <name evidence="6" type="ORF">E2562_010171</name>
</gene>
<feature type="domain" description="Phytocyanin" evidence="5">
    <location>
        <begin position="57"/>
        <end position="124"/>
    </location>
</feature>
<dbReference type="AlphaFoldDB" id="A0A6G1EIV6"/>
<keyword evidence="4" id="KW-0812">Transmembrane</keyword>
<organism evidence="6 7">
    <name type="scientific">Oryza meyeriana var. granulata</name>
    <dbReference type="NCBI Taxonomy" id="110450"/>
    <lineage>
        <taxon>Eukaryota</taxon>
        <taxon>Viridiplantae</taxon>
        <taxon>Streptophyta</taxon>
        <taxon>Embryophyta</taxon>
        <taxon>Tracheophyta</taxon>
        <taxon>Spermatophyta</taxon>
        <taxon>Magnoliopsida</taxon>
        <taxon>Liliopsida</taxon>
        <taxon>Poales</taxon>
        <taxon>Poaceae</taxon>
        <taxon>BOP clade</taxon>
        <taxon>Oryzoideae</taxon>
        <taxon>Oryzeae</taxon>
        <taxon>Oryzinae</taxon>
        <taxon>Oryza</taxon>
        <taxon>Oryza meyeriana</taxon>
    </lineage>
</organism>
<dbReference type="PANTHER" id="PTHR33021">
    <property type="entry name" value="BLUE COPPER PROTEIN"/>
    <property type="match status" value="1"/>
</dbReference>
<proteinExistence type="predicted"/>
<keyword evidence="4" id="KW-0472">Membrane</keyword>
<evidence type="ECO:0000313" key="6">
    <source>
        <dbReference type="EMBL" id="KAF0924526.1"/>
    </source>
</evidence>
<keyword evidence="4" id="KW-1133">Transmembrane helix</keyword>
<dbReference type="PROSITE" id="PS00196">
    <property type="entry name" value="COPPER_BLUE"/>
    <property type="match status" value="1"/>
</dbReference>
<dbReference type="GO" id="GO:0005886">
    <property type="term" value="C:plasma membrane"/>
    <property type="evidence" value="ECO:0007669"/>
    <property type="project" value="TreeGrafter"/>
</dbReference>
<dbReference type="GO" id="GO:0046872">
    <property type="term" value="F:metal ion binding"/>
    <property type="evidence" value="ECO:0007669"/>
    <property type="project" value="UniProtKB-KW"/>
</dbReference>
<sequence length="192" mass="19366">MGSGEDTGSGPGVGGGAGGAEGARGRRQRPAAPAAAPFHHPVAPRPGCRGRPLWREVFKYSPAAHDAVEVTRDGYLSCSPSSPIAVLRTDQGTVELDRLGRRYFICGVPGHCDAGMKLQVRTLFDSPSPPGANGAPGVNGAPAGICVDGSSPPTIISTPGVFSYSSAPVSSGSVSTALAIMAAAVMLIVLMD</sequence>
<dbReference type="InterPro" id="IPR003245">
    <property type="entry name" value="Phytocyanin_dom"/>
</dbReference>
<dbReference type="CDD" id="cd04216">
    <property type="entry name" value="Phytocyanin"/>
    <property type="match status" value="1"/>
</dbReference>
<feature type="compositionally biased region" description="Low complexity" evidence="3">
    <location>
        <begin position="30"/>
        <end position="41"/>
    </location>
</feature>
<dbReference type="EMBL" id="SPHZ02000003">
    <property type="protein sequence ID" value="KAF0924526.1"/>
    <property type="molecule type" value="Genomic_DNA"/>
</dbReference>
<dbReference type="PANTHER" id="PTHR33021:SF499">
    <property type="entry name" value="OS12G0150500 PROTEIN"/>
    <property type="match status" value="1"/>
</dbReference>
<protein>
    <recommendedName>
        <fullName evidence="5">Phytocyanin domain-containing protein</fullName>
    </recommendedName>
</protein>